<feature type="transmembrane region" description="Helical" evidence="1">
    <location>
        <begin position="31"/>
        <end position="61"/>
    </location>
</feature>
<proteinExistence type="predicted"/>
<keyword evidence="1" id="KW-0812">Transmembrane</keyword>
<dbReference type="EMBL" id="CP034550">
    <property type="protein sequence ID" value="QFZ22904.1"/>
    <property type="molecule type" value="Genomic_DNA"/>
</dbReference>
<evidence type="ECO:0000313" key="2">
    <source>
        <dbReference type="EMBL" id="QFZ22904.1"/>
    </source>
</evidence>
<dbReference type="OrthoDB" id="3694394at2"/>
<evidence type="ECO:0000256" key="1">
    <source>
        <dbReference type="SAM" id="Phobius"/>
    </source>
</evidence>
<evidence type="ECO:0000313" key="3">
    <source>
        <dbReference type="Proteomes" id="UP000325787"/>
    </source>
</evidence>
<keyword evidence="3" id="KW-1185">Reference proteome</keyword>
<name>A0A5Q0HAC3_SACSY</name>
<gene>
    <name evidence="2" type="ORF">EKG83_40650</name>
</gene>
<protein>
    <recommendedName>
        <fullName evidence="4">Tetratricopeptide repeat protein</fullName>
    </recommendedName>
</protein>
<dbReference type="KEGG" id="ssyi:EKG83_40650"/>
<reference evidence="3" key="1">
    <citation type="journal article" date="2021" name="Curr. Microbiol.">
        <title>Complete genome of nocamycin-producing strain Saccharothrix syringae NRRL B-16468 reveals the biosynthetic potential for secondary metabolites.</title>
        <authorList>
            <person name="Mo X."/>
            <person name="Yang S."/>
        </authorList>
    </citation>
    <scope>NUCLEOTIDE SEQUENCE [LARGE SCALE GENOMIC DNA]</scope>
    <source>
        <strain evidence="3">ATCC 51364 / DSM 43886 / JCM 6844 / KCTC 9398 / NBRC 14523 / NRRL B-16468 / INA 2240</strain>
    </source>
</reference>
<dbReference type="AlphaFoldDB" id="A0A5Q0HAC3"/>
<feature type="transmembrane region" description="Helical" evidence="1">
    <location>
        <begin position="140"/>
        <end position="157"/>
    </location>
</feature>
<dbReference type="Proteomes" id="UP000325787">
    <property type="component" value="Chromosome"/>
</dbReference>
<sequence>MWKVLTAVVVVVLAVWRPGVAVFGGAAVGAWAVYALVSGGLLVGALLCGVRVSLVVVGVGGEVRTWTRPGRRVVWRTVPLVVAVGLTSVKAPVRWRLWGAAVTAAVGVGAVVVAAWGAADWGAGGWGWAGSSGEPGWREFWLGFAVAGTAVVGNALWPRRVPGMTSIGWFLFALPRLAGRPLEEYEAMPLVTRVTDALAVGRLDEADAVSAELLERHPGLLVAAGARIATLTLRTRYAEALQLVTSMVGRRDLEPRDMAFVLAQMAGSTVNAVEAGLVPRDVGLPAAKRALEGAVQLGYPRYRCASALARVALLEGDHATALTLADQAGQTSEDGLDRADALATLARAQMAAGDNAAARATLVEAERLAGWLPRVVETGARLNID</sequence>
<dbReference type="Gene3D" id="1.25.40.10">
    <property type="entry name" value="Tetratricopeptide repeat domain"/>
    <property type="match status" value="1"/>
</dbReference>
<organism evidence="2 3">
    <name type="scientific">Saccharothrix syringae</name>
    <name type="common">Nocardiopsis syringae</name>
    <dbReference type="NCBI Taxonomy" id="103733"/>
    <lineage>
        <taxon>Bacteria</taxon>
        <taxon>Bacillati</taxon>
        <taxon>Actinomycetota</taxon>
        <taxon>Actinomycetes</taxon>
        <taxon>Pseudonocardiales</taxon>
        <taxon>Pseudonocardiaceae</taxon>
        <taxon>Saccharothrix</taxon>
    </lineage>
</organism>
<keyword evidence="1" id="KW-1133">Transmembrane helix</keyword>
<evidence type="ECO:0008006" key="4">
    <source>
        <dbReference type="Google" id="ProtNLM"/>
    </source>
</evidence>
<keyword evidence="1" id="KW-0472">Membrane</keyword>
<accession>A0A5Q0HAC3</accession>
<dbReference type="RefSeq" id="WP_033431582.1">
    <property type="nucleotide sequence ID" value="NZ_CP034550.1"/>
</dbReference>
<feature type="transmembrane region" description="Helical" evidence="1">
    <location>
        <begin position="97"/>
        <end position="119"/>
    </location>
</feature>
<dbReference type="InterPro" id="IPR011990">
    <property type="entry name" value="TPR-like_helical_dom_sf"/>
</dbReference>